<proteinExistence type="predicted"/>
<sequence>MPSRTSSVSNAYPQCRNTEGLLRKVGTRGSVAGAQSTGGHAGTLRAVRVGTWRKLRLRAPKLHAADYVKRAVQMEAHMAPPSSSTTSHTLSDDNLLCPEVRRICNVTPGACLPTTHVKINE</sequence>
<dbReference type="EMBL" id="MU006704">
    <property type="protein sequence ID" value="KAF2631741.1"/>
    <property type="molecule type" value="Genomic_DNA"/>
</dbReference>
<evidence type="ECO:0000313" key="1">
    <source>
        <dbReference type="EMBL" id="KAF2631741.1"/>
    </source>
</evidence>
<reference evidence="1" key="1">
    <citation type="journal article" date="2020" name="Stud. Mycol.">
        <title>101 Dothideomycetes genomes: a test case for predicting lifestyles and emergence of pathogens.</title>
        <authorList>
            <person name="Haridas S."/>
            <person name="Albert R."/>
            <person name="Binder M."/>
            <person name="Bloem J."/>
            <person name="Labutti K."/>
            <person name="Salamov A."/>
            <person name="Andreopoulos B."/>
            <person name="Baker S."/>
            <person name="Barry K."/>
            <person name="Bills G."/>
            <person name="Bluhm B."/>
            <person name="Cannon C."/>
            <person name="Castanera R."/>
            <person name="Culley D."/>
            <person name="Daum C."/>
            <person name="Ezra D."/>
            <person name="Gonzalez J."/>
            <person name="Henrissat B."/>
            <person name="Kuo A."/>
            <person name="Liang C."/>
            <person name="Lipzen A."/>
            <person name="Lutzoni F."/>
            <person name="Magnuson J."/>
            <person name="Mondo S."/>
            <person name="Nolan M."/>
            <person name="Ohm R."/>
            <person name="Pangilinan J."/>
            <person name="Park H.-J."/>
            <person name="Ramirez L."/>
            <person name="Alfaro M."/>
            <person name="Sun H."/>
            <person name="Tritt A."/>
            <person name="Yoshinaga Y."/>
            <person name="Zwiers L.-H."/>
            <person name="Turgeon B."/>
            <person name="Goodwin S."/>
            <person name="Spatafora J."/>
            <person name="Crous P."/>
            <person name="Grigoriev I."/>
        </authorList>
    </citation>
    <scope>NUCLEOTIDE SEQUENCE</scope>
    <source>
        <strain evidence="1">CBS 525.71</strain>
    </source>
</reference>
<protein>
    <submittedName>
        <fullName evidence="1">Uncharacterized protein</fullName>
    </submittedName>
</protein>
<evidence type="ECO:0000313" key="2">
    <source>
        <dbReference type="Proteomes" id="UP000799754"/>
    </source>
</evidence>
<gene>
    <name evidence="1" type="ORF">BU25DRAFT_195842</name>
</gene>
<keyword evidence="2" id="KW-1185">Reference proteome</keyword>
<name>A0ACB6SC06_9PLEO</name>
<accession>A0ACB6SC06</accession>
<organism evidence="1 2">
    <name type="scientific">Macroventuria anomochaeta</name>
    <dbReference type="NCBI Taxonomy" id="301207"/>
    <lineage>
        <taxon>Eukaryota</taxon>
        <taxon>Fungi</taxon>
        <taxon>Dikarya</taxon>
        <taxon>Ascomycota</taxon>
        <taxon>Pezizomycotina</taxon>
        <taxon>Dothideomycetes</taxon>
        <taxon>Pleosporomycetidae</taxon>
        <taxon>Pleosporales</taxon>
        <taxon>Pleosporineae</taxon>
        <taxon>Didymellaceae</taxon>
        <taxon>Macroventuria</taxon>
    </lineage>
</organism>
<dbReference type="Proteomes" id="UP000799754">
    <property type="component" value="Unassembled WGS sequence"/>
</dbReference>
<comment type="caution">
    <text evidence="1">The sequence shown here is derived from an EMBL/GenBank/DDBJ whole genome shotgun (WGS) entry which is preliminary data.</text>
</comment>